<evidence type="ECO:0000256" key="1">
    <source>
        <dbReference type="SAM" id="MobiDB-lite"/>
    </source>
</evidence>
<sequence>MNGGLCRIGHRNNEEPRKLHYTGRMNNEDLARGKTPSGHLGNAPQGQIMRPDASLDPHAEGEATPVISETMWASDGGQWGSLTMKRDTPGSLTCLQLTAQRDQPAEGAMMTRLPSEWEPSTQASRTSTNHKRTVRSNHGTTLERPAHVGPNPRIDIGGTVQAGS</sequence>
<evidence type="ECO:0000313" key="3">
    <source>
        <dbReference type="Proteomes" id="UP001605036"/>
    </source>
</evidence>
<feature type="region of interest" description="Disordered" evidence="1">
    <location>
        <begin position="101"/>
        <end position="164"/>
    </location>
</feature>
<comment type="caution">
    <text evidence="2">The sequence shown here is derived from an EMBL/GenBank/DDBJ whole genome shotgun (WGS) entry which is preliminary data.</text>
</comment>
<feature type="region of interest" description="Disordered" evidence="1">
    <location>
        <begin position="26"/>
        <end position="69"/>
    </location>
</feature>
<dbReference type="Proteomes" id="UP001605036">
    <property type="component" value="Unassembled WGS sequence"/>
</dbReference>
<protein>
    <submittedName>
        <fullName evidence="2">Uncharacterized protein</fullName>
    </submittedName>
</protein>
<organism evidence="2 3">
    <name type="scientific">Riccia fluitans</name>
    <dbReference type="NCBI Taxonomy" id="41844"/>
    <lineage>
        <taxon>Eukaryota</taxon>
        <taxon>Viridiplantae</taxon>
        <taxon>Streptophyta</taxon>
        <taxon>Embryophyta</taxon>
        <taxon>Marchantiophyta</taxon>
        <taxon>Marchantiopsida</taxon>
        <taxon>Marchantiidae</taxon>
        <taxon>Marchantiales</taxon>
        <taxon>Ricciaceae</taxon>
        <taxon>Riccia</taxon>
    </lineage>
</organism>
<accession>A0ABD1Z4H6</accession>
<keyword evidence="3" id="KW-1185">Reference proteome</keyword>
<proteinExistence type="predicted"/>
<evidence type="ECO:0000313" key="2">
    <source>
        <dbReference type="EMBL" id="KAL2641809.1"/>
    </source>
</evidence>
<gene>
    <name evidence="2" type="ORF">R1flu_009396</name>
</gene>
<dbReference type="AlphaFoldDB" id="A0ABD1Z4H6"/>
<reference evidence="2 3" key="1">
    <citation type="submission" date="2024-09" db="EMBL/GenBank/DDBJ databases">
        <title>Chromosome-scale assembly of Riccia fluitans.</title>
        <authorList>
            <person name="Paukszto L."/>
            <person name="Sawicki J."/>
            <person name="Karawczyk K."/>
            <person name="Piernik-Szablinska J."/>
            <person name="Szczecinska M."/>
            <person name="Mazdziarz M."/>
        </authorList>
    </citation>
    <scope>NUCLEOTIDE SEQUENCE [LARGE SCALE GENOMIC DNA]</scope>
    <source>
        <strain evidence="2">Rf_01</strain>
        <tissue evidence="2">Aerial parts of the thallus</tissue>
    </source>
</reference>
<dbReference type="EMBL" id="JBHFFA010000002">
    <property type="protein sequence ID" value="KAL2641809.1"/>
    <property type="molecule type" value="Genomic_DNA"/>
</dbReference>
<name>A0ABD1Z4H6_9MARC</name>
<feature type="compositionally biased region" description="Polar residues" evidence="1">
    <location>
        <begin position="118"/>
        <end position="127"/>
    </location>
</feature>